<dbReference type="AlphaFoldDB" id="T0QVW8"/>
<gene>
    <name evidence="2" type="ORF">SDRG_04614</name>
</gene>
<dbReference type="InParanoid" id="T0QVW8"/>
<sequence length="54" mass="6078">MPIILQDDHQHAAAMTFTPSRAQPERSQTKPVTSPLTHDEDEACQSMLLVNYII</sequence>
<dbReference type="VEuPathDB" id="FungiDB:SDRG_04614"/>
<proteinExistence type="predicted"/>
<name>T0QVW8_SAPDV</name>
<dbReference type="OrthoDB" id="73155at2759"/>
<dbReference type="EMBL" id="JH767142">
    <property type="protein sequence ID" value="EQC38185.1"/>
    <property type="molecule type" value="Genomic_DNA"/>
</dbReference>
<organism evidence="2 3">
    <name type="scientific">Saprolegnia diclina (strain VS20)</name>
    <dbReference type="NCBI Taxonomy" id="1156394"/>
    <lineage>
        <taxon>Eukaryota</taxon>
        <taxon>Sar</taxon>
        <taxon>Stramenopiles</taxon>
        <taxon>Oomycota</taxon>
        <taxon>Saprolegniomycetes</taxon>
        <taxon>Saprolegniales</taxon>
        <taxon>Saprolegniaceae</taxon>
        <taxon>Saprolegnia</taxon>
    </lineage>
</organism>
<evidence type="ECO:0000313" key="2">
    <source>
        <dbReference type="EMBL" id="EQC38185.1"/>
    </source>
</evidence>
<keyword evidence="3" id="KW-1185">Reference proteome</keyword>
<accession>T0QVW8</accession>
<dbReference type="Proteomes" id="UP000030762">
    <property type="component" value="Unassembled WGS sequence"/>
</dbReference>
<evidence type="ECO:0000256" key="1">
    <source>
        <dbReference type="SAM" id="MobiDB-lite"/>
    </source>
</evidence>
<dbReference type="OMA" id="HDEDEAC"/>
<dbReference type="GeneID" id="19945341"/>
<protein>
    <submittedName>
        <fullName evidence="2">Uncharacterized protein</fullName>
    </submittedName>
</protein>
<reference evidence="2 3" key="1">
    <citation type="submission" date="2012-04" db="EMBL/GenBank/DDBJ databases">
        <title>The Genome Sequence of Saprolegnia declina VS20.</title>
        <authorList>
            <consortium name="The Broad Institute Genome Sequencing Platform"/>
            <person name="Russ C."/>
            <person name="Nusbaum C."/>
            <person name="Tyler B."/>
            <person name="van West P."/>
            <person name="Dieguez-Uribeondo J."/>
            <person name="de Bruijn I."/>
            <person name="Tripathy S."/>
            <person name="Jiang R."/>
            <person name="Young S.K."/>
            <person name="Zeng Q."/>
            <person name="Gargeya S."/>
            <person name="Fitzgerald M."/>
            <person name="Haas B."/>
            <person name="Abouelleil A."/>
            <person name="Alvarado L."/>
            <person name="Arachchi H.M."/>
            <person name="Berlin A."/>
            <person name="Chapman S.B."/>
            <person name="Goldberg J."/>
            <person name="Griggs A."/>
            <person name="Gujja S."/>
            <person name="Hansen M."/>
            <person name="Howarth C."/>
            <person name="Imamovic A."/>
            <person name="Larimer J."/>
            <person name="McCowen C."/>
            <person name="Montmayeur A."/>
            <person name="Murphy C."/>
            <person name="Neiman D."/>
            <person name="Pearson M."/>
            <person name="Priest M."/>
            <person name="Roberts A."/>
            <person name="Saif S."/>
            <person name="Shea T."/>
            <person name="Sisk P."/>
            <person name="Sykes S."/>
            <person name="Wortman J."/>
            <person name="Nusbaum C."/>
            <person name="Birren B."/>
        </authorList>
    </citation>
    <scope>NUCLEOTIDE SEQUENCE [LARGE SCALE GENOMIC DNA]</scope>
    <source>
        <strain evidence="2 3">VS20</strain>
    </source>
</reference>
<dbReference type="RefSeq" id="XP_008608512.1">
    <property type="nucleotide sequence ID" value="XM_008610290.1"/>
</dbReference>
<feature type="region of interest" description="Disordered" evidence="1">
    <location>
        <begin position="16"/>
        <end position="37"/>
    </location>
</feature>
<evidence type="ECO:0000313" key="3">
    <source>
        <dbReference type="Proteomes" id="UP000030762"/>
    </source>
</evidence>